<feature type="region of interest" description="Disordered" evidence="1">
    <location>
        <begin position="227"/>
        <end position="247"/>
    </location>
</feature>
<feature type="region of interest" description="Disordered" evidence="1">
    <location>
        <begin position="288"/>
        <end position="319"/>
    </location>
</feature>
<keyword evidence="3" id="KW-1185">Reference proteome</keyword>
<evidence type="ECO:0000256" key="1">
    <source>
        <dbReference type="SAM" id="MobiDB-lite"/>
    </source>
</evidence>
<proteinExistence type="predicted"/>
<sequence>MSGIQNTDNKWIFIRVNDGLALAKVTKGLSTIDCVYKLLDEDRLEQFQISSKELLKASTKEEGLIDTLQDIYTILSEESNAKFESLGSKMFLSIQRKDSSEIVLEVETSSVDESREQTLLHECTGYLMKNAVVGNHIRTYISHLALEKDRAIEFLGNTAKDYGASNTILKWAPVNSPNYKSLMKFDPSLAWAESFPNGSVNLDIIDLNELNEITHKSAAVSIRSYNKDKDVEEEEKTTGQEIWDSNVGESNLEDDSLLAQFNLDESLKLTSSSPVKLKVADDSILDVEIKNQDNHSISDSESATDIEYESPRKRSRHEK</sequence>
<dbReference type="Proteomes" id="UP000422736">
    <property type="component" value="Chromosome 4"/>
</dbReference>
<reference evidence="2 3" key="1">
    <citation type="submission" date="2016-03" db="EMBL/GenBank/DDBJ databases">
        <title>How can Kluyveromyces marxianus grow so fast - potential evolutionary course in Saccharomyces Complex revealed by comparative genomics.</title>
        <authorList>
            <person name="Mo W."/>
            <person name="Lu W."/>
            <person name="Yang X."/>
            <person name="Qi J."/>
            <person name="Lv H."/>
        </authorList>
    </citation>
    <scope>NUCLEOTIDE SEQUENCE [LARGE SCALE GENOMIC DNA]</scope>
    <source>
        <strain evidence="2 3">FIM1</strain>
    </source>
</reference>
<evidence type="ECO:0000313" key="2">
    <source>
        <dbReference type="EMBL" id="QGN15950.1"/>
    </source>
</evidence>
<evidence type="ECO:0000313" key="3">
    <source>
        <dbReference type="Proteomes" id="UP000422736"/>
    </source>
</evidence>
<name>A0ABX6EUC9_KLUMA</name>
<accession>A0ABX6EUC9</accession>
<feature type="compositionally biased region" description="Basic and acidic residues" evidence="1">
    <location>
        <begin position="288"/>
        <end position="298"/>
    </location>
</feature>
<dbReference type="EMBL" id="CP015057">
    <property type="protein sequence ID" value="QGN15950.1"/>
    <property type="molecule type" value="Genomic_DNA"/>
</dbReference>
<protein>
    <submittedName>
        <fullName evidence="2">Non--like proteinous end-joining protein 1</fullName>
    </submittedName>
</protein>
<organism evidence="2 3">
    <name type="scientific">Kluyveromyces marxianus</name>
    <name type="common">Yeast</name>
    <name type="synonym">Candida kefyr</name>
    <dbReference type="NCBI Taxonomy" id="4911"/>
    <lineage>
        <taxon>Eukaryota</taxon>
        <taxon>Fungi</taxon>
        <taxon>Dikarya</taxon>
        <taxon>Ascomycota</taxon>
        <taxon>Saccharomycotina</taxon>
        <taxon>Saccharomycetes</taxon>
        <taxon>Saccharomycetales</taxon>
        <taxon>Saccharomycetaceae</taxon>
        <taxon>Kluyveromyces</taxon>
    </lineage>
</organism>
<gene>
    <name evidence="2" type="ORF">FIM1_2648</name>
</gene>